<evidence type="ECO:0000313" key="3">
    <source>
        <dbReference type="EMBL" id="TBW76012.1"/>
    </source>
</evidence>
<dbReference type="Proteomes" id="UP000291949">
    <property type="component" value="Unassembled WGS sequence"/>
</dbReference>
<proteinExistence type="predicted"/>
<dbReference type="Proteomes" id="UP000538955">
    <property type="component" value="Unassembled WGS sequence"/>
</dbReference>
<comment type="caution">
    <text evidence="3">The sequence shown here is derived from an EMBL/GenBank/DDBJ whole genome shotgun (WGS) entry which is preliminary data.</text>
</comment>
<dbReference type="RefSeq" id="WP_023349907.1">
    <property type="nucleotide sequence ID" value="NZ_AP014956.1"/>
</dbReference>
<evidence type="ECO:0000313" key="6">
    <source>
        <dbReference type="Proteomes" id="UP000550736"/>
    </source>
</evidence>
<dbReference type="Proteomes" id="UP000550736">
    <property type="component" value="Unassembled WGS sequence"/>
</dbReference>
<reference evidence="3 4" key="1">
    <citation type="journal article" date="2019" name="Sci. Transl. Med.">
        <title>Quorum sensing between bacterial species on the skin protects against epidermal injury in atopic dermatitis.</title>
        <authorList>
            <person name="Williams M.R."/>
        </authorList>
    </citation>
    <scope>NUCLEOTIDE SEQUENCE [LARGE SCALE GENOMIC DNA]</scope>
    <source>
        <strain evidence="3 4">H8</strain>
    </source>
</reference>
<dbReference type="EMBL" id="JABBMI010000091">
    <property type="protein sequence ID" value="NMK55373.1"/>
    <property type="molecule type" value="Genomic_DNA"/>
</dbReference>
<dbReference type="EMBL" id="JABBLX010000055">
    <property type="protein sequence ID" value="NMK98702.1"/>
    <property type="molecule type" value="Genomic_DNA"/>
</dbReference>
<dbReference type="AlphaFoldDB" id="A0A7X9ZKS6"/>
<evidence type="ECO:0000313" key="5">
    <source>
        <dbReference type="Proteomes" id="UP000538955"/>
    </source>
</evidence>
<evidence type="ECO:0000313" key="2">
    <source>
        <dbReference type="EMBL" id="NMK98702.1"/>
    </source>
</evidence>
<accession>A0A7X9ZKS6</accession>
<organism evidence="3 4">
    <name type="scientific">Staphylococcus capitis</name>
    <dbReference type="NCBI Taxonomy" id="29388"/>
    <lineage>
        <taxon>Bacteria</taxon>
        <taxon>Bacillati</taxon>
        <taxon>Bacillota</taxon>
        <taxon>Bacilli</taxon>
        <taxon>Bacillales</taxon>
        <taxon>Staphylococcaceae</taxon>
        <taxon>Staphylococcus</taxon>
    </lineage>
</organism>
<protein>
    <submittedName>
        <fullName evidence="3">Uncharacterized protein</fullName>
    </submittedName>
</protein>
<evidence type="ECO:0000313" key="1">
    <source>
        <dbReference type="EMBL" id="NMK55373.1"/>
    </source>
</evidence>
<dbReference type="EMBL" id="SCHC01000003">
    <property type="protein sequence ID" value="TBW76012.1"/>
    <property type="molecule type" value="Genomic_DNA"/>
</dbReference>
<keyword evidence="5" id="KW-1185">Reference proteome</keyword>
<sequence>MEFKTIQTAKDPLFEKALQLYDAKLDISLSEDSSIFKRSLENNKTENDYAFVVGIEHDQVVSLATAHYEATTNAAFLIYLIAQDGPNHDELITLTLEEVEKQLNLLSNEVHDRDINFIMLEVPKEPKTVDDKTDKILEHRRQFLYEHEFEKQEEIDYIHPNYALNEESKKVDLFIKANIELTKDIYGTSVKSNYILKYVFANGISRDIIYPLLEEMNLRTPL</sequence>
<gene>
    <name evidence="3" type="ORF">EQ811_09195</name>
    <name evidence="2" type="ORF">HHM13_11600</name>
    <name evidence="1" type="ORF">HHM24_11680</name>
</gene>
<evidence type="ECO:0000313" key="4">
    <source>
        <dbReference type="Proteomes" id="UP000291949"/>
    </source>
</evidence>
<reference evidence="5 6" key="2">
    <citation type="submission" date="2020-04" db="EMBL/GenBank/DDBJ databases">
        <title>The Epidemiology and Molecular Characteristics of Linezolid-Resistant Staphylococcus capitis in Huashan Hospital, Shanghai.</title>
        <authorList>
            <person name="Ding L."/>
            <person name="Li P."/>
            <person name="Yang Y."/>
            <person name="Lin D."/>
            <person name="Xu X."/>
        </authorList>
    </citation>
    <scope>NUCLEOTIDE SEQUENCE [LARGE SCALE GENOMIC DNA]</scope>
    <source>
        <strain evidence="2 6">12-86</strain>
        <strain evidence="1 5">17-84</strain>
    </source>
</reference>
<name>A0A7X9ZKS6_STACP</name>